<feature type="DNA-binding region" description="H-T-H motif" evidence="2">
    <location>
        <begin position="33"/>
        <end position="52"/>
    </location>
</feature>
<reference evidence="4 5" key="1">
    <citation type="submission" date="2019-11" db="EMBL/GenBank/DDBJ databases">
        <title>Comparative genomics of hydrocarbon-degrading Desulfosarcina strains.</title>
        <authorList>
            <person name="Watanabe M."/>
            <person name="Kojima H."/>
            <person name="Fukui M."/>
        </authorList>
    </citation>
    <scope>NUCLEOTIDE SEQUENCE [LARGE SCALE GENOMIC DNA]</scope>
    <source>
        <strain evidence="4 5">PP31</strain>
    </source>
</reference>
<dbReference type="InterPro" id="IPR001647">
    <property type="entry name" value="HTH_TetR"/>
</dbReference>
<dbReference type="Proteomes" id="UP000427769">
    <property type="component" value="Chromosome"/>
</dbReference>
<dbReference type="SUPFAM" id="SSF48498">
    <property type="entry name" value="Tetracyclin repressor-like, C-terminal domain"/>
    <property type="match status" value="1"/>
</dbReference>
<sequence>MKDNIASIPGKLKERLYPAVLALFFDNDFHRVNIREISKQTGVSSGTIYKYFSSKEDLIFTILDEKIAEIGKAITLHIAGLEEIKEVLRKVFWVTMDFYDKNPGVAVTAFITVPTRSWMKEKSYRGVEHAALRELLDKARQTGAIDPAISNRQIVDLYYMFCYRQIHQWYYFGMKRKLVDTIPEFFELFWKAVQP</sequence>
<feature type="domain" description="HTH tetR-type" evidence="3">
    <location>
        <begin position="10"/>
        <end position="70"/>
    </location>
</feature>
<dbReference type="InterPro" id="IPR036271">
    <property type="entry name" value="Tet_transcr_reg_TetR-rel_C_sf"/>
</dbReference>
<organism evidence="4 5">
    <name type="scientific">Desulfosarcina widdelii</name>
    <dbReference type="NCBI Taxonomy" id="947919"/>
    <lineage>
        <taxon>Bacteria</taxon>
        <taxon>Pseudomonadati</taxon>
        <taxon>Thermodesulfobacteriota</taxon>
        <taxon>Desulfobacteria</taxon>
        <taxon>Desulfobacterales</taxon>
        <taxon>Desulfosarcinaceae</taxon>
        <taxon>Desulfosarcina</taxon>
    </lineage>
</organism>
<dbReference type="SUPFAM" id="SSF46689">
    <property type="entry name" value="Homeodomain-like"/>
    <property type="match status" value="1"/>
</dbReference>
<dbReference type="Gene3D" id="1.10.357.10">
    <property type="entry name" value="Tetracycline Repressor, domain 2"/>
    <property type="match status" value="1"/>
</dbReference>
<name>A0A5K7Z5U1_9BACT</name>
<keyword evidence="5" id="KW-1185">Reference proteome</keyword>
<protein>
    <submittedName>
        <fullName evidence="4">TetR family transcriptional regulator</fullName>
    </submittedName>
</protein>
<dbReference type="PRINTS" id="PR00455">
    <property type="entry name" value="HTHTETR"/>
</dbReference>
<evidence type="ECO:0000313" key="5">
    <source>
        <dbReference type="Proteomes" id="UP000427769"/>
    </source>
</evidence>
<dbReference type="PANTHER" id="PTHR43479">
    <property type="entry name" value="ACREF/ENVCD OPERON REPRESSOR-RELATED"/>
    <property type="match status" value="1"/>
</dbReference>
<dbReference type="PANTHER" id="PTHR43479:SF11">
    <property type="entry name" value="ACREF_ENVCD OPERON REPRESSOR-RELATED"/>
    <property type="match status" value="1"/>
</dbReference>
<dbReference type="KEGG" id="dwd:DSCW_45730"/>
<gene>
    <name evidence="4" type="ORF">DSCW_45730</name>
</gene>
<dbReference type="PROSITE" id="PS50977">
    <property type="entry name" value="HTH_TETR_2"/>
    <property type="match status" value="1"/>
</dbReference>
<proteinExistence type="predicted"/>
<evidence type="ECO:0000259" key="3">
    <source>
        <dbReference type="PROSITE" id="PS50977"/>
    </source>
</evidence>
<dbReference type="AlphaFoldDB" id="A0A5K7Z5U1"/>
<accession>A0A5K7Z5U1</accession>
<dbReference type="Pfam" id="PF00440">
    <property type="entry name" value="TetR_N"/>
    <property type="match status" value="1"/>
</dbReference>
<dbReference type="GO" id="GO:0003677">
    <property type="term" value="F:DNA binding"/>
    <property type="evidence" value="ECO:0007669"/>
    <property type="project" value="UniProtKB-UniRule"/>
</dbReference>
<evidence type="ECO:0000313" key="4">
    <source>
        <dbReference type="EMBL" id="BBO77156.1"/>
    </source>
</evidence>
<evidence type="ECO:0000256" key="2">
    <source>
        <dbReference type="PROSITE-ProRule" id="PRU00335"/>
    </source>
</evidence>
<dbReference type="RefSeq" id="WP_170302416.1">
    <property type="nucleotide sequence ID" value="NZ_AP021875.1"/>
</dbReference>
<dbReference type="EMBL" id="AP021875">
    <property type="protein sequence ID" value="BBO77156.1"/>
    <property type="molecule type" value="Genomic_DNA"/>
</dbReference>
<keyword evidence="1 2" id="KW-0238">DNA-binding</keyword>
<dbReference type="InterPro" id="IPR050624">
    <property type="entry name" value="HTH-type_Tx_Regulator"/>
</dbReference>
<dbReference type="InterPro" id="IPR009057">
    <property type="entry name" value="Homeodomain-like_sf"/>
</dbReference>
<evidence type="ECO:0000256" key="1">
    <source>
        <dbReference type="ARBA" id="ARBA00023125"/>
    </source>
</evidence>